<dbReference type="EMBL" id="CM000849">
    <property type="protein sequence ID" value="KRH09352.1"/>
    <property type="molecule type" value="Genomic_DNA"/>
</dbReference>
<evidence type="ECO:0000313" key="5">
    <source>
        <dbReference type="Proteomes" id="UP000008827"/>
    </source>
</evidence>
<dbReference type="InterPro" id="IPR038499">
    <property type="entry name" value="BRO1_sf"/>
</dbReference>
<proteinExistence type="inferred from homology"/>
<protein>
    <recommendedName>
        <fullName evidence="2">BRO1 domain-containing protein</fullName>
    </recommendedName>
</protein>
<dbReference type="Proteomes" id="UP000008827">
    <property type="component" value="Chromosome 16"/>
</dbReference>
<comment type="similarity">
    <text evidence="1">Belongs to the BROX family.</text>
</comment>
<dbReference type="PANTHER" id="PTHR23032:SF18">
    <property type="entry name" value="ENDOSOMAL TARGETING BRO1-LIKE DOMAIN PROTEIN"/>
    <property type="match status" value="1"/>
</dbReference>
<dbReference type="SMART" id="SM01041">
    <property type="entry name" value="BRO1"/>
    <property type="match status" value="1"/>
</dbReference>
<feature type="domain" description="BRO1" evidence="2">
    <location>
        <begin position="25"/>
        <end position="377"/>
    </location>
</feature>
<evidence type="ECO:0000256" key="1">
    <source>
        <dbReference type="ARBA" id="ARBA00008901"/>
    </source>
</evidence>
<sequence>MGCVVSAPKDSGGNRRRPGSIGELSVYVPGLRIPKPVDFAQSLGDYLSKNIVERLSALRTRIVVMAGQEGPTITRTKRKTQHGGSTLADLLQALEDYLPVVLGLVKNGSHLQYKVQFTWVNQEDDKEANLLLFPRSSSSNGHLPKVSEESRRASVDIFLKAAGYLDCAVKHVLPQLPVELRRNLPVDLAEGVLRALCLQALGQAIDIQLGMAIDSTKATLAVKRRLACEMVKCWQQAQDNIMNLPLANGWGEKHCLFVKWKYVEAKAAAYYYHGLILDEGNTEKSHGMAVAALQAADEYFKESKKLCEAFNAASPLSRNSPPWGTMKYLSEKIPKDTSSKVRINRDLYSYERIMETAPTLPDFSLALKPDEYQLPQVDSSWRTENIKVGQTDPNHLKGDK</sequence>
<gene>
    <name evidence="4" type="primary">LOC100809057</name>
    <name evidence="3" type="ORF">GLYMA_16G211100</name>
</gene>
<dbReference type="Pfam" id="PF03097">
    <property type="entry name" value="BRO1"/>
    <property type="match status" value="1"/>
</dbReference>
<dbReference type="EMBL" id="CM000849">
    <property type="protein sequence ID" value="KRH09353.1"/>
    <property type="molecule type" value="Genomic_DNA"/>
</dbReference>
<evidence type="ECO:0000313" key="4">
    <source>
        <dbReference type="EnsemblPlants" id="KRH09352"/>
    </source>
</evidence>
<organism evidence="3">
    <name type="scientific">Glycine max</name>
    <name type="common">Soybean</name>
    <name type="synonym">Glycine hispida</name>
    <dbReference type="NCBI Taxonomy" id="3847"/>
    <lineage>
        <taxon>Eukaryota</taxon>
        <taxon>Viridiplantae</taxon>
        <taxon>Streptophyta</taxon>
        <taxon>Embryophyta</taxon>
        <taxon>Tracheophyta</taxon>
        <taxon>Spermatophyta</taxon>
        <taxon>Magnoliopsida</taxon>
        <taxon>eudicotyledons</taxon>
        <taxon>Gunneridae</taxon>
        <taxon>Pentapetalae</taxon>
        <taxon>rosids</taxon>
        <taxon>fabids</taxon>
        <taxon>Fabales</taxon>
        <taxon>Fabaceae</taxon>
        <taxon>Papilionoideae</taxon>
        <taxon>50 kb inversion clade</taxon>
        <taxon>NPAAA clade</taxon>
        <taxon>indigoferoid/millettioid clade</taxon>
        <taxon>Phaseoleae</taxon>
        <taxon>Glycine</taxon>
        <taxon>Glycine subgen. Soja</taxon>
    </lineage>
</organism>
<keyword evidence="5" id="KW-1185">Reference proteome</keyword>
<dbReference type="Gramene" id="KRH09353">
    <property type="protein sequence ID" value="KRH09353"/>
    <property type="gene ID" value="GLYMA_16G211100"/>
</dbReference>
<dbReference type="CDD" id="cd09034">
    <property type="entry name" value="BRO1_Alix_like"/>
    <property type="match status" value="1"/>
</dbReference>
<dbReference type="PANTHER" id="PTHR23032">
    <property type="entry name" value="BRO1 DOMAIN-CONTAINING PROTEIN BROX"/>
    <property type="match status" value="1"/>
</dbReference>
<name>A0A0R0G250_SOYBN</name>
<evidence type="ECO:0000313" key="3">
    <source>
        <dbReference type="EMBL" id="KRH09353.1"/>
    </source>
</evidence>
<reference evidence="3" key="3">
    <citation type="submission" date="2018-07" db="EMBL/GenBank/DDBJ databases">
        <title>WGS assembly of Glycine max.</title>
        <authorList>
            <person name="Schmutz J."/>
            <person name="Cannon S."/>
            <person name="Schlueter J."/>
            <person name="Ma J."/>
            <person name="Mitros T."/>
            <person name="Nelson W."/>
            <person name="Hyten D."/>
            <person name="Song Q."/>
            <person name="Thelen J."/>
            <person name="Cheng J."/>
            <person name="Xu D."/>
            <person name="Hellsten U."/>
            <person name="May G."/>
            <person name="Yu Y."/>
            <person name="Sakurai T."/>
            <person name="Umezawa T."/>
            <person name="Bhattacharyya M."/>
            <person name="Sandhu D."/>
            <person name="Valliyodan B."/>
            <person name="Lindquist E."/>
            <person name="Peto M."/>
            <person name="Grant D."/>
            <person name="Shu S."/>
            <person name="Goodstein D."/>
            <person name="Barry K."/>
            <person name="Futrell-Griggs M."/>
            <person name="Abernathy B."/>
            <person name="Du J."/>
            <person name="Tian Z."/>
            <person name="Zhu L."/>
            <person name="Gill N."/>
            <person name="Joshi T."/>
            <person name="Libault M."/>
            <person name="Sethuraman A."/>
            <person name="Zhang X."/>
            <person name="Shinozaki K."/>
            <person name="Nguyen H."/>
            <person name="Wing R."/>
            <person name="Cregan P."/>
            <person name="Specht J."/>
            <person name="Grimwood J."/>
            <person name="Rokhsar D."/>
            <person name="Stacey G."/>
            <person name="Shoemaker R."/>
            <person name="Jackson S."/>
        </authorList>
    </citation>
    <scope>NUCLEOTIDE SEQUENCE</scope>
    <source>
        <tissue evidence="3">Callus</tissue>
    </source>
</reference>
<dbReference type="InterPro" id="IPR038898">
    <property type="entry name" value="BROX"/>
</dbReference>
<reference evidence="3 4" key="1">
    <citation type="journal article" date="2010" name="Nature">
        <title>Genome sequence of the palaeopolyploid soybean.</title>
        <authorList>
            <person name="Schmutz J."/>
            <person name="Cannon S.B."/>
            <person name="Schlueter J."/>
            <person name="Ma J."/>
            <person name="Mitros T."/>
            <person name="Nelson W."/>
            <person name="Hyten D.L."/>
            <person name="Song Q."/>
            <person name="Thelen J.J."/>
            <person name="Cheng J."/>
            <person name="Xu D."/>
            <person name="Hellsten U."/>
            <person name="May G.D."/>
            <person name="Yu Y."/>
            <person name="Sakurai T."/>
            <person name="Umezawa T."/>
            <person name="Bhattacharyya M.K."/>
            <person name="Sandhu D."/>
            <person name="Valliyodan B."/>
            <person name="Lindquist E."/>
            <person name="Peto M."/>
            <person name="Grant D."/>
            <person name="Shu S."/>
            <person name="Goodstein D."/>
            <person name="Barry K."/>
            <person name="Futrell-Griggs M."/>
            <person name="Abernathy B."/>
            <person name="Du J."/>
            <person name="Tian Z."/>
            <person name="Zhu L."/>
            <person name="Gill N."/>
            <person name="Joshi T."/>
            <person name="Libault M."/>
            <person name="Sethuraman A."/>
            <person name="Zhang X.-C."/>
            <person name="Shinozaki K."/>
            <person name="Nguyen H.T."/>
            <person name="Wing R.A."/>
            <person name="Cregan P."/>
            <person name="Specht J."/>
            <person name="Grimwood J."/>
            <person name="Rokhsar D."/>
            <person name="Stacey G."/>
            <person name="Shoemaker R.C."/>
            <person name="Jackson S.A."/>
        </authorList>
    </citation>
    <scope>NUCLEOTIDE SEQUENCE</scope>
    <source>
        <strain evidence="4">cv. Williams 82</strain>
        <tissue evidence="3">Callus</tissue>
    </source>
</reference>
<reference evidence="4" key="2">
    <citation type="submission" date="2018-02" db="UniProtKB">
        <authorList>
            <consortium name="EnsemblPlants"/>
        </authorList>
    </citation>
    <scope>IDENTIFICATION</scope>
    <source>
        <strain evidence="4">Williams 82</strain>
    </source>
</reference>
<dbReference type="Gramene" id="KRH09352">
    <property type="protein sequence ID" value="KRH09352"/>
    <property type="gene ID" value="GLYMA_16G211100"/>
</dbReference>
<dbReference type="InterPro" id="IPR004328">
    <property type="entry name" value="BRO1_dom"/>
</dbReference>
<dbReference type="ExpressionAtlas" id="A0A0R0G250">
    <property type="expression patterns" value="baseline"/>
</dbReference>
<evidence type="ECO:0000259" key="2">
    <source>
        <dbReference type="SMART" id="SM01041"/>
    </source>
</evidence>
<dbReference type="AlphaFoldDB" id="A0A0R0G250"/>
<dbReference type="EnsemblPlants" id="KRH09352">
    <property type="protein sequence ID" value="KRH09352"/>
    <property type="gene ID" value="GLYMA_16G211100"/>
</dbReference>
<dbReference type="EnsemblPlants" id="KRH09353">
    <property type="protein sequence ID" value="KRH09353"/>
    <property type="gene ID" value="GLYMA_16G211100"/>
</dbReference>
<accession>A0A0R0G250</accession>
<dbReference type="Gene3D" id="1.25.40.280">
    <property type="entry name" value="alix/aip1 like domains"/>
    <property type="match status" value="1"/>
</dbReference>